<keyword evidence="9" id="KW-0969">Cilium</keyword>
<dbReference type="GO" id="GO:0009424">
    <property type="term" value="C:bacterial-type flagellum hook"/>
    <property type="evidence" value="ECO:0007669"/>
    <property type="project" value="InterPro"/>
</dbReference>
<dbReference type="OrthoDB" id="9802553at2"/>
<keyword evidence="9" id="KW-0282">Flagellum</keyword>
<evidence type="ECO:0000259" key="8">
    <source>
        <dbReference type="Pfam" id="PF22638"/>
    </source>
</evidence>
<evidence type="ECO:0000256" key="3">
    <source>
        <dbReference type="ARBA" id="ARBA00009677"/>
    </source>
</evidence>
<reference evidence="9 10" key="1">
    <citation type="submission" date="2019-07" db="EMBL/GenBank/DDBJ databases">
        <title>Description of 53C-WASEF.</title>
        <authorList>
            <person name="Pitt A."/>
            <person name="Hahn M.W."/>
        </authorList>
    </citation>
    <scope>NUCLEOTIDE SEQUENCE [LARGE SCALE GENOMIC DNA]</scope>
    <source>
        <strain evidence="9 10">53C-WASEF</strain>
    </source>
</reference>
<evidence type="ECO:0000256" key="2">
    <source>
        <dbReference type="ARBA" id="ARBA00004613"/>
    </source>
</evidence>
<keyword evidence="10" id="KW-1185">Reference proteome</keyword>
<dbReference type="AlphaFoldDB" id="A0A556QPS5"/>
<dbReference type="RefSeq" id="WP_144228968.1">
    <property type="nucleotide sequence ID" value="NZ_CBCRVV010000002.1"/>
</dbReference>
<dbReference type="InterPro" id="IPR053927">
    <property type="entry name" value="FlgK_helical"/>
</dbReference>
<comment type="subcellular location">
    <subcellularLocation>
        <location evidence="1">Bacterial flagellum</location>
    </subcellularLocation>
    <subcellularLocation>
        <location evidence="2">Secreted</location>
    </subcellularLocation>
</comment>
<dbReference type="GO" id="GO:0005576">
    <property type="term" value="C:extracellular region"/>
    <property type="evidence" value="ECO:0007669"/>
    <property type="project" value="UniProtKB-SubCell"/>
</dbReference>
<evidence type="ECO:0000313" key="10">
    <source>
        <dbReference type="Proteomes" id="UP000315648"/>
    </source>
</evidence>
<dbReference type="Pfam" id="PF22638">
    <property type="entry name" value="FlgK_D1"/>
    <property type="match status" value="1"/>
</dbReference>
<feature type="domain" description="Flagellar hook-associated protein FlgK helical" evidence="8">
    <location>
        <begin position="117"/>
        <end position="322"/>
    </location>
</feature>
<evidence type="ECO:0000256" key="1">
    <source>
        <dbReference type="ARBA" id="ARBA00004365"/>
    </source>
</evidence>
<protein>
    <recommendedName>
        <fullName evidence="4">Flagellar hook-associated protein 1</fullName>
    </recommendedName>
</protein>
<keyword evidence="5" id="KW-0964">Secreted</keyword>
<feature type="domain" description="Flagellar basal-body/hook protein C-terminal" evidence="7">
    <location>
        <begin position="430"/>
        <end position="468"/>
    </location>
</feature>
<keyword evidence="9" id="KW-0966">Cell projection</keyword>
<dbReference type="EMBL" id="VMBG01000001">
    <property type="protein sequence ID" value="TSJ78627.1"/>
    <property type="molecule type" value="Genomic_DNA"/>
</dbReference>
<accession>A0A556QPS5</accession>
<organism evidence="9 10">
    <name type="scientific">Rariglobus hedericola</name>
    <dbReference type="NCBI Taxonomy" id="2597822"/>
    <lineage>
        <taxon>Bacteria</taxon>
        <taxon>Pseudomonadati</taxon>
        <taxon>Verrucomicrobiota</taxon>
        <taxon>Opitutia</taxon>
        <taxon>Opitutales</taxon>
        <taxon>Opitutaceae</taxon>
        <taxon>Rariglobus</taxon>
    </lineage>
</organism>
<keyword evidence="6" id="KW-0975">Bacterial flagellum</keyword>
<sequence>MSGLFGSLASGVKALNAQSRALETAGRNIANVNNANYARQRVLLGDRGTVQTPLGAQSLGVEAKQVQQIRDTLLDRQAAREIALTASLSSRQSAYQKAEAALGQSIDRSASASSTSSSTGGGIAGALGDFFSAFDSFATSPTDMGVRQTLVQQASILTDTLQQVDTRLDQLQSDLTEQLDTDVGEVNTLLSTIAKLNGEIGHFEINTPGSAADLRDQRQAALEKLATKINFETRSSASAAGQIDVYVRDAGGTEIPLVQLAAVTGPVTLTGSALTAGSPATTVDVTAGAIHGNLQARDITVQLLRDQLDNMAGQLVDSVNAAYNPTGATGDFFASAGTTAGTIKLQAGLTATNLKASDGGAAGSNTLALAVAQLAGKKFTTAGGDAIDGTFAQYYASMVSNFGSISARTSDQYDDQINIQSIVTTQRDSVSGVSMDEELADLVKYQRSFQASSRFIQVIDELLDTVVNRLGA</sequence>
<evidence type="ECO:0000256" key="6">
    <source>
        <dbReference type="ARBA" id="ARBA00023143"/>
    </source>
</evidence>
<dbReference type="GO" id="GO:0005198">
    <property type="term" value="F:structural molecule activity"/>
    <property type="evidence" value="ECO:0007669"/>
    <property type="project" value="InterPro"/>
</dbReference>
<evidence type="ECO:0000259" key="7">
    <source>
        <dbReference type="Pfam" id="PF06429"/>
    </source>
</evidence>
<dbReference type="Proteomes" id="UP000315648">
    <property type="component" value="Unassembled WGS sequence"/>
</dbReference>
<name>A0A556QPS5_9BACT</name>
<evidence type="ECO:0000313" key="9">
    <source>
        <dbReference type="EMBL" id="TSJ78627.1"/>
    </source>
</evidence>
<dbReference type="GO" id="GO:0044780">
    <property type="term" value="P:bacterial-type flagellum assembly"/>
    <property type="evidence" value="ECO:0007669"/>
    <property type="project" value="InterPro"/>
</dbReference>
<dbReference type="Pfam" id="PF06429">
    <property type="entry name" value="Flg_bbr_C"/>
    <property type="match status" value="1"/>
</dbReference>
<dbReference type="PANTHER" id="PTHR30033:SF1">
    <property type="entry name" value="FLAGELLAR HOOK-ASSOCIATED PROTEIN 1"/>
    <property type="match status" value="1"/>
</dbReference>
<gene>
    <name evidence="9" type="primary">flgK</name>
    <name evidence="9" type="ORF">FPL22_04805</name>
</gene>
<dbReference type="InterPro" id="IPR002371">
    <property type="entry name" value="FlgK"/>
</dbReference>
<proteinExistence type="inferred from homology"/>
<evidence type="ECO:0000256" key="4">
    <source>
        <dbReference type="ARBA" id="ARBA00016244"/>
    </source>
</evidence>
<dbReference type="SUPFAM" id="SSF64518">
    <property type="entry name" value="Phase 1 flagellin"/>
    <property type="match status" value="1"/>
</dbReference>
<comment type="caution">
    <text evidence="9">The sequence shown here is derived from an EMBL/GenBank/DDBJ whole genome shotgun (WGS) entry which is preliminary data.</text>
</comment>
<dbReference type="InterPro" id="IPR010930">
    <property type="entry name" value="Flg_bb/hook_C_dom"/>
</dbReference>
<dbReference type="NCBIfam" id="TIGR02492">
    <property type="entry name" value="flgK_ends"/>
    <property type="match status" value="1"/>
</dbReference>
<evidence type="ECO:0000256" key="5">
    <source>
        <dbReference type="ARBA" id="ARBA00022525"/>
    </source>
</evidence>
<comment type="similarity">
    <text evidence="3">Belongs to the flagella basal body rod proteins family.</text>
</comment>
<dbReference type="PANTHER" id="PTHR30033">
    <property type="entry name" value="FLAGELLAR HOOK-ASSOCIATED PROTEIN 1"/>
    <property type="match status" value="1"/>
</dbReference>